<gene>
    <name evidence="2" type="ORF">CHRIB12_LOCUS7869</name>
</gene>
<reference evidence="2" key="1">
    <citation type="submission" date="2020-05" db="EMBL/GenBank/DDBJ databases">
        <authorList>
            <person name="Rincon C."/>
            <person name="Sanders R I."/>
            <person name="Robbins C."/>
            <person name="Chaturvedi A."/>
        </authorList>
    </citation>
    <scope>NUCLEOTIDE SEQUENCE</scope>
    <source>
        <strain evidence="2">CHB12</strain>
    </source>
</reference>
<comment type="caution">
    <text evidence="2">The sequence shown here is derived from an EMBL/GenBank/DDBJ whole genome shotgun (WGS) entry which is preliminary data.</text>
</comment>
<dbReference type="AlphaFoldDB" id="A0A915Z366"/>
<evidence type="ECO:0000256" key="1">
    <source>
        <dbReference type="SAM" id="MobiDB-lite"/>
    </source>
</evidence>
<protein>
    <submittedName>
        <fullName evidence="2">Uncharacterized protein</fullName>
    </submittedName>
</protein>
<dbReference type="Proteomes" id="UP000684084">
    <property type="component" value="Unassembled WGS sequence"/>
</dbReference>
<accession>A0A915Z366</accession>
<dbReference type="OrthoDB" id="10302060at2759"/>
<evidence type="ECO:0000313" key="2">
    <source>
        <dbReference type="EMBL" id="CAB5359781.1"/>
    </source>
</evidence>
<sequence length="99" mass="11410">MSNQIAFSEILKFVKYEELFHETNETDYELREISKAADLVNICDIFDLEESTNNLDKEGVLLSGKLDILLLVSQHQKHEAHSKDEKNSEDNKSLKSIQL</sequence>
<feature type="region of interest" description="Disordered" evidence="1">
    <location>
        <begin position="77"/>
        <end position="99"/>
    </location>
</feature>
<proteinExistence type="predicted"/>
<name>A0A915Z366_9GLOM</name>
<organism evidence="2 3">
    <name type="scientific">Rhizophagus irregularis</name>
    <dbReference type="NCBI Taxonomy" id="588596"/>
    <lineage>
        <taxon>Eukaryota</taxon>
        <taxon>Fungi</taxon>
        <taxon>Fungi incertae sedis</taxon>
        <taxon>Mucoromycota</taxon>
        <taxon>Glomeromycotina</taxon>
        <taxon>Glomeromycetes</taxon>
        <taxon>Glomerales</taxon>
        <taxon>Glomeraceae</taxon>
        <taxon>Rhizophagus</taxon>
    </lineage>
</organism>
<feature type="compositionally biased region" description="Basic and acidic residues" evidence="1">
    <location>
        <begin position="77"/>
        <end position="93"/>
    </location>
</feature>
<dbReference type="EMBL" id="CAGKOT010000014">
    <property type="protein sequence ID" value="CAB5359781.1"/>
    <property type="molecule type" value="Genomic_DNA"/>
</dbReference>
<evidence type="ECO:0000313" key="3">
    <source>
        <dbReference type="Proteomes" id="UP000684084"/>
    </source>
</evidence>